<dbReference type="GO" id="GO:0030150">
    <property type="term" value="P:protein import into mitochondrial matrix"/>
    <property type="evidence" value="ECO:0007669"/>
    <property type="project" value="TreeGrafter"/>
</dbReference>
<dbReference type="GO" id="GO:0003824">
    <property type="term" value="F:catalytic activity"/>
    <property type="evidence" value="ECO:0007669"/>
    <property type="project" value="InterPro"/>
</dbReference>
<dbReference type="InterPro" id="IPR036918">
    <property type="entry name" value="Pyrv_Knase_C_sf"/>
</dbReference>
<dbReference type="GO" id="GO:0051087">
    <property type="term" value="F:protein-folding chaperone binding"/>
    <property type="evidence" value="ECO:0007669"/>
    <property type="project" value="TreeGrafter"/>
</dbReference>
<feature type="coiled-coil region" evidence="1">
    <location>
        <begin position="569"/>
        <end position="596"/>
    </location>
</feature>
<keyword evidence="4" id="KW-1185">Reference proteome</keyword>
<dbReference type="InterPro" id="IPR032710">
    <property type="entry name" value="NTF2-like_dom_sf"/>
</dbReference>
<name>A0A7J6LVQ3_PERCH</name>
<feature type="coiled-coil region" evidence="1">
    <location>
        <begin position="448"/>
        <end position="500"/>
    </location>
</feature>
<dbReference type="InterPro" id="IPR015795">
    <property type="entry name" value="Pyrv_Knase_C"/>
</dbReference>
<evidence type="ECO:0000259" key="2">
    <source>
        <dbReference type="Pfam" id="PF02887"/>
    </source>
</evidence>
<reference evidence="3 4" key="1">
    <citation type="submission" date="2020-04" db="EMBL/GenBank/DDBJ databases">
        <title>Perkinsus chesapeaki whole genome sequence.</title>
        <authorList>
            <person name="Bogema D.R."/>
        </authorList>
    </citation>
    <scope>NUCLEOTIDE SEQUENCE [LARGE SCALE GENOMIC DNA]</scope>
    <source>
        <strain evidence="3">ATCC PRA-425</strain>
    </source>
</reference>
<dbReference type="Proteomes" id="UP000591131">
    <property type="component" value="Unassembled WGS sequence"/>
</dbReference>
<keyword evidence="1" id="KW-0175">Coiled coil</keyword>
<accession>A0A7J6LVQ3</accession>
<evidence type="ECO:0000313" key="3">
    <source>
        <dbReference type="EMBL" id="KAF4663392.1"/>
    </source>
</evidence>
<gene>
    <name evidence="3" type="primary">TIMM44_1</name>
    <name evidence="3" type="ORF">FOL47_005749</name>
</gene>
<proteinExistence type="predicted"/>
<dbReference type="InterPro" id="IPR039544">
    <property type="entry name" value="Tim44-like"/>
</dbReference>
<evidence type="ECO:0000256" key="1">
    <source>
        <dbReference type="SAM" id="Coils"/>
    </source>
</evidence>
<dbReference type="AlphaFoldDB" id="A0A7J6LVQ3"/>
<feature type="domain" description="Pyruvate kinase C-terminal" evidence="2">
    <location>
        <begin position="292"/>
        <end position="388"/>
    </location>
</feature>
<evidence type="ECO:0000313" key="4">
    <source>
        <dbReference type="Proteomes" id="UP000591131"/>
    </source>
</evidence>
<dbReference type="InterPro" id="IPR015813">
    <property type="entry name" value="Pyrv/PenolPyrv_kinase-like_dom"/>
</dbReference>
<dbReference type="OrthoDB" id="440177at2759"/>
<dbReference type="SUPFAM" id="SSF51621">
    <property type="entry name" value="Phosphoenolpyruvate/pyruvate domain"/>
    <property type="match status" value="1"/>
</dbReference>
<organism evidence="3 4">
    <name type="scientific">Perkinsus chesapeaki</name>
    <name type="common">Clam parasite</name>
    <name type="synonym">Perkinsus andrewsi</name>
    <dbReference type="NCBI Taxonomy" id="330153"/>
    <lineage>
        <taxon>Eukaryota</taxon>
        <taxon>Sar</taxon>
        <taxon>Alveolata</taxon>
        <taxon>Perkinsozoa</taxon>
        <taxon>Perkinsea</taxon>
        <taxon>Perkinsida</taxon>
        <taxon>Perkinsidae</taxon>
        <taxon>Perkinsus</taxon>
    </lineage>
</organism>
<dbReference type="Pfam" id="PF02887">
    <property type="entry name" value="PK_C"/>
    <property type="match status" value="1"/>
</dbReference>
<protein>
    <submittedName>
        <fullName evidence="3">Mitochondrial import inner membrane translocase subunit TIM44</fullName>
    </submittedName>
</protein>
<comment type="caution">
    <text evidence="3">The sequence shown here is derived from an EMBL/GenBank/DDBJ whole genome shotgun (WGS) entry which is preliminary data.</text>
</comment>
<sequence length="705" mass="76141">MATNSAVEDQILAMVSVADKRVRAMDEAAAQADFDSAPTPRLWSKDMPHMKLGATVAVGSTPEDKLTEEYFAGLLSGGASMIVLDISKGVFTEGVDPQALVDKLNMCVQKIRAAGKGTGMNRPFSLALAVANNELAKLCVTKVAIPRGIGAVIIPPVRTGAEVTAFRSSVLGMRGRRIKIYVHTTTTKNIEDFLPTVDGIVVPPSTVNYRSVCACANMAGKLVFTDCTGSPVGNLMAAVSVQSDTALLTDDKSSHAAAATHTLEEQAATAGVTFSGPVRTNTVVGAVVEKAIAMQADDSNNAKLIVAFSDDGASAASLSRMRPSCKILAMSASEAIINLFTTLWGVEPLQTASYQSAEAVIQNVKDFCKETGLAASGTYIVVVRPIPSTATFDEIEDLDVFVDLVETKALPAATAAGSRMICQRRNNSSFIRQVMEQVRREAENDPKLKKAFEEVEKTASRVTETNEQLRAKAEAQEAKLAAMRDKMQSAKDRTKSLYEELRKHMPEGGPVGGDTANSASTAARTPEWMKPVLEQLSIVSSKAREATSTFVDKASGFTKMMDKESSQGVEERLKEFQRTQAAMRDLEKEKELREKAAVDPTAQPVPENPHGSALVVSDRAQSTWERFGFTSSEDSKFLGGFFENPMVDRIFGETEVAQSIREMKEIDPNFRLSQMAEDIEHVVAPRIISWYLEVIRRGGVGAICD</sequence>
<dbReference type="SUPFAM" id="SSF52935">
    <property type="entry name" value="PK C-terminal domain-like"/>
    <property type="match status" value="1"/>
</dbReference>
<dbReference type="PANTHER" id="PTHR10721">
    <property type="entry name" value="MITOCHONDRIAL IMPORT INNER MEMBRANE TRANSLOCASE SUBUNIT TIM44"/>
    <property type="match status" value="1"/>
</dbReference>
<dbReference type="EMBL" id="JAAPAO010000318">
    <property type="protein sequence ID" value="KAF4663392.1"/>
    <property type="molecule type" value="Genomic_DNA"/>
</dbReference>
<dbReference type="PANTHER" id="PTHR10721:SF1">
    <property type="entry name" value="MITOCHONDRIAL IMPORT INNER MEMBRANE TRANSLOCASE SUBUNIT TIM44"/>
    <property type="match status" value="1"/>
</dbReference>
<dbReference type="Gene3D" id="3.10.450.240">
    <property type="match status" value="1"/>
</dbReference>
<dbReference type="Gene3D" id="3.40.1380.20">
    <property type="entry name" value="Pyruvate kinase, C-terminal domain"/>
    <property type="match status" value="1"/>
</dbReference>
<dbReference type="SUPFAM" id="SSF54427">
    <property type="entry name" value="NTF2-like"/>
    <property type="match status" value="1"/>
</dbReference>
<dbReference type="GO" id="GO:0005743">
    <property type="term" value="C:mitochondrial inner membrane"/>
    <property type="evidence" value="ECO:0007669"/>
    <property type="project" value="TreeGrafter"/>
</dbReference>